<keyword evidence="3" id="KW-1185">Reference proteome</keyword>
<feature type="transmembrane region" description="Helical" evidence="1">
    <location>
        <begin position="26"/>
        <end position="51"/>
    </location>
</feature>
<reference evidence="2" key="5">
    <citation type="journal article" date="2021" name="G3 (Bethesda)">
        <title>Aegilops tauschii genome assembly Aet v5.0 features greater sequence contiguity and improved annotation.</title>
        <authorList>
            <person name="Wang L."/>
            <person name="Zhu T."/>
            <person name="Rodriguez J.C."/>
            <person name="Deal K.R."/>
            <person name="Dubcovsky J."/>
            <person name="McGuire P.E."/>
            <person name="Lux T."/>
            <person name="Spannagl M."/>
            <person name="Mayer K.F.X."/>
            <person name="Baldrich P."/>
            <person name="Meyers B.C."/>
            <person name="Huo N."/>
            <person name="Gu Y.Q."/>
            <person name="Zhou H."/>
            <person name="Devos K.M."/>
            <person name="Bennetzen J.L."/>
            <person name="Unver T."/>
            <person name="Budak H."/>
            <person name="Gulick P.J."/>
            <person name="Galiba G."/>
            <person name="Kalapos B."/>
            <person name="Nelson D.R."/>
            <person name="Li P."/>
            <person name="You F.M."/>
            <person name="Luo M.C."/>
            <person name="Dvorak J."/>
        </authorList>
    </citation>
    <scope>NUCLEOTIDE SEQUENCE [LARGE SCALE GENOMIC DNA]</scope>
    <source>
        <strain evidence="2">cv. AL8/78</strain>
    </source>
</reference>
<dbReference type="Proteomes" id="UP000015105">
    <property type="component" value="Chromosome 5D"/>
</dbReference>
<keyword evidence="1" id="KW-1133">Transmembrane helix</keyword>
<protein>
    <submittedName>
        <fullName evidence="2">Uncharacterized protein</fullName>
    </submittedName>
</protein>
<reference evidence="3" key="1">
    <citation type="journal article" date="2014" name="Science">
        <title>Ancient hybridizations among the ancestral genomes of bread wheat.</title>
        <authorList>
            <consortium name="International Wheat Genome Sequencing Consortium,"/>
            <person name="Marcussen T."/>
            <person name="Sandve S.R."/>
            <person name="Heier L."/>
            <person name="Spannagl M."/>
            <person name="Pfeifer M."/>
            <person name="Jakobsen K.S."/>
            <person name="Wulff B.B."/>
            <person name="Steuernagel B."/>
            <person name="Mayer K.F."/>
            <person name="Olsen O.A."/>
        </authorList>
    </citation>
    <scope>NUCLEOTIDE SEQUENCE [LARGE SCALE GENOMIC DNA]</scope>
    <source>
        <strain evidence="3">cv. AL8/78</strain>
    </source>
</reference>
<name>A0A453LH48_AEGTS</name>
<organism evidence="2 3">
    <name type="scientific">Aegilops tauschii subsp. strangulata</name>
    <name type="common">Goatgrass</name>
    <dbReference type="NCBI Taxonomy" id="200361"/>
    <lineage>
        <taxon>Eukaryota</taxon>
        <taxon>Viridiplantae</taxon>
        <taxon>Streptophyta</taxon>
        <taxon>Embryophyta</taxon>
        <taxon>Tracheophyta</taxon>
        <taxon>Spermatophyta</taxon>
        <taxon>Magnoliopsida</taxon>
        <taxon>Liliopsida</taxon>
        <taxon>Poales</taxon>
        <taxon>Poaceae</taxon>
        <taxon>BOP clade</taxon>
        <taxon>Pooideae</taxon>
        <taxon>Triticodae</taxon>
        <taxon>Triticeae</taxon>
        <taxon>Triticinae</taxon>
        <taxon>Aegilops</taxon>
    </lineage>
</organism>
<dbReference type="EnsemblPlants" id="AET5Gv20762500.1">
    <property type="protein sequence ID" value="AET5Gv20762500.1"/>
    <property type="gene ID" value="AET5Gv20762500"/>
</dbReference>
<reference evidence="2" key="4">
    <citation type="submission" date="2019-03" db="UniProtKB">
        <authorList>
            <consortium name="EnsemblPlants"/>
        </authorList>
    </citation>
    <scope>IDENTIFICATION</scope>
</reference>
<evidence type="ECO:0000313" key="3">
    <source>
        <dbReference type="Proteomes" id="UP000015105"/>
    </source>
</evidence>
<sequence length="54" mass="5753">MFVSGVKSLAPAVLVDRWWWPLPAQVLAAAPSPVLFLLLNVLVACIVVVSVQPA</sequence>
<reference evidence="2" key="3">
    <citation type="journal article" date="2017" name="Nature">
        <title>Genome sequence of the progenitor of the wheat D genome Aegilops tauschii.</title>
        <authorList>
            <person name="Luo M.C."/>
            <person name="Gu Y.Q."/>
            <person name="Puiu D."/>
            <person name="Wang H."/>
            <person name="Twardziok S.O."/>
            <person name="Deal K.R."/>
            <person name="Huo N."/>
            <person name="Zhu T."/>
            <person name="Wang L."/>
            <person name="Wang Y."/>
            <person name="McGuire P.E."/>
            <person name="Liu S."/>
            <person name="Long H."/>
            <person name="Ramasamy R.K."/>
            <person name="Rodriguez J.C."/>
            <person name="Van S.L."/>
            <person name="Yuan L."/>
            <person name="Wang Z."/>
            <person name="Xia Z."/>
            <person name="Xiao L."/>
            <person name="Anderson O.D."/>
            <person name="Ouyang S."/>
            <person name="Liang Y."/>
            <person name="Zimin A.V."/>
            <person name="Pertea G."/>
            <person name="Qi P."/>
            <person name="Bennetzen J.L."/>
            <person name="Dai X."/>
            <person name="Dawson M.W."/>
            <person name="Muller H.G."/>
            <person name="Kugler K."/>
            <person name="Rivarola-Duarte L."/>
            <person name="Spannagl M."/>
            <person name="Mayer K.F.X."/>
            <person name="Lu F.H."/>
            <person name="Bevan M.W."/>
            <person name="Leroy P."/>
            <person name="Li P."/>
            <person name="You F.M."/>
            <person name="Sun Q."/>
            <person name="Liu Z."/>
            <person name="Lyons E."/>
            <person name="Wicker T."/>
            <person name="Salzberg S.L."/>
            <person name="Devos K.M."/>
            <person name="Dvorak J."/>
        </authorList>
    </citation>
    <scope>NUCLEOTIDE SEQUENCE [LARGE SCALE GENOMIC DNA]</scope>
    <source>
        <strain evidence="2">cv. AL8/78</strain>
    </source>
</reference>
<dbReference type="STRING" id="200361.A0A453LH48"/>
<reference evidence="3" key="2">
    <citation type="journal article" date="2017" name="Nat. Plants">
        <title>The Aegilops tauschii genome reveals multiple impacts of transposons.</title>
        <authorList>
            <person name="Zhao G."/>
            <person name="Zou C."/>
            <person name="Li K."/>
            <person name="Wang K."/>
            <person name="Li T."/>
            <person name="Gao L."/>
            <person name="Zhang X."/>
            <person name="Wang H."/>
            <person name="Yang Z."/>
            <person name="Liu X."/>
            <person name="Jiang W."/>
            <person name="Mao L."/>
            <person name="Kong X."/>
            <person name="Jiao Y."/>
            <person name="Jia J."/>
        </authorList>
    </citation>
    <scope>NUCLEOTIDE SEQUENCE [LARGE SCALE GENOMIC DNA]</scope>
    <source>
        <strain evidence="3">cv. AL8/78</strain>
    </source>
</reference>
<keyword evidence="1" id="KW-0812">Transmembrane</keyword>
<dbReference type="Gramene" id="AET5Gv20762500.1">
    <property type="protein sequence ID" value="AET5Gv20762500.1"/>
    <property type="gene ID" value="AET5Gv20762500"/>
</dbReference>
<accession>A0A453LH48</accession>
<keyword evidence="1" id="KW-0472">Membrane</keyword>
<evidence type="ECO:0000313" key="2">
    <source>
        <dbReference type="EnsemblPlants" id="AET5Gv20762500.1"/>
    </source>
</evidence>
<evidence type="ECO:0000256" key="1">
    <source>
        <dbReference type="SAM" id="Phobius"/>
    </source>
</evidence>
<dbReference type="AlphaFoldDB" id="A0A453LH48"/>
<proteinExistence type="predicted"/>